<comment type="caution">
    <text evidence="1">The sequence shown here is derived from an EMBL/GenBank/DDBJ whole genome shotgun (WGS) entry which is preliminary data.</text>
</comment>
<dbReference type="Proteomes" id="UP001595850">
    <property type="component" value="Unassembled WGS sequence"/>
</dbReference>
<dbReference type="PRINTS" id="PR00507">
    <property type="entry name" value="N12N6MTFRASE"/>
</dbReference>
<keyword evidence="2" id="KW-1185">Reference proteome</keyword>
<reference evidence="2" key="1">
    <citation type="journal article" date="2019" name="Int. J. Syst. Evol. Microbiol.">
        <title>The Global Catalogue of Microorganisms (GCM) 10K type strain sequencing project: providing services to taxonomists for standard genome sequencing and annotation.</title>
        <authorList>
            <consortium name="The Broad Institute Genomics Platform"/>
            <consortium name="The Broad Institute Genome Sequencing Center for Infectious Disease"/>
            <person name="Wu L."/>
            <person name="Ma J."/>
        </authorList>
    </citation>
    <scope>NUCLEOTIDE SEQUENCE [LARGE SCALE GENOMIC DNA]</scope>
    <source>
        <strain evidence="2">TBRC 4489</strain>
    </source>
</reference>
<dbReference type="RefSeq" id="WP_377289233.1">
    <property type="nucleotide sequence ID" value="NZ_JBHSBM010000018.1"/>
</dbReference>
<protein>
    <submittedName>
        <fullName evidence="1">Uncharacterized protein</fullName>
    </submittedName>
</protein>
<name>A0ABV8IB90_9ACTN</name>
<sequence length="282" mass="31234">MKIPDDILAVLADPRTVIEGDRVQIPFELGRPLYERVNKLLKEMGGRWDGRKAVRAHVFPHPVEHMMRHALLAGEYVSRYDTGWFPTPPDVAEEILTLAGITEKCPGLTVLEPSAGTGALAGPAAARGAIVDCVELDEHRAAVLAEHCRPNRVVRGDFLTDVAPLDYETGFKRVIMNPPFHDAVAHVNHALGFLGDDALLVAVMPDGIRWRSDRAHTELRQLVEDSGGELIKLPDDAFEPSGARVRTSLVYIPTYRGDGVVRNHSWHQRQPRQLSFEDLLAA</sequence>
<evidence type="ECO:0000313" key="2">
    <source>
        <dbReference type="Proteomes" id="UP001595850"/>
    </source>
</evidence>
<organism evidence="1 2">
    <name type="scientific">Planomonospora corallina</name>
    <dbReference type="NCBI Taxonomy" id="1806052"/>
    <lineage>
        <taxon>Bacteria</taxon>
        <taxon>Bacillati</taxon>
        <taxon>Actinomycetota</taxon>
        <taxon>Actinomycetes</taxon>
        <taxon>Streptosporangiales</taxon>
        <taxon>Streptosporangiaceae</taxon>
        <taxon>Planomonospora</taxon>
    </lineage>
</organism>
<dbReference type="InterPro" id="IPR029063">
    <property type="entry name" value="SAM-dependent_MTases_sf"/>
</dbReference>
<gene>
    <name evidence="1" type="ORF">ACFOWE_18015</name>
</gene>
<dbReference type="SUPFAM" id="SSF53335">
    <property type="entry name" value="S-adenosyl-L-methionine-dependent methyltransferases"/>
    <property type="match status" value="1"/>
</dbReference>
<accession>A0ABV8IB90</accession>
<dbReference type="CDD" id="cd02440">
    <property type="entry name" value="AdoMet_MTases"/>
    <property type="match status" value="1"/>
</dbReference>
<proteinExistence type="predicted"/>
<dbReference type="EMBL" id="JBHSBM010000018">
    <property type="protein sequence ID" value="MFC4060204.1"/>
    <property type="molecule type" value="Genomic_DNA"/>
</dbReference>
<dbReference type="Gene3D" id="3.40.50.150">
    <property type="entry name" value="Vaccinia Virus protein VP39"/>
    <property type="match status" value="1"/>
</dbReference>
<evidence type="ECO:0000313" key="1">
    <source>
        <dbReference type="EMBL" id="MFC4060204.1"/>
    </source>
</evidence>